<dbReference type="EMBL" id="JABCLB010002467">
    <property type="protein sequence ID" value="NMU86578.1"/>
    <property type="molecule type" value="Genomic_DNA"/>
</dbReference>
<accession>A0A7Y0S7E8</accession>
<feature type="region of interest" description="Disordered" evidence="1">
    <location>
        <begin position="1"/>
        <end position="52"/>
    </location>
</feature>
<evidence type="ECO:0000256" key="1">
    <source>
        <dbReference type="SAM" id="MobiDB-lite"/>
    </source>
</evidence>
<protein>
    <submittedName>
        <fullName evidence="2">Uncharacterized protein</fullName>
    </submittedName>
</protein>
<gene>
    <name evidence="3" type="ORF">HKB16_27395</name>
    <name evidence="2" type="ORF">HKB21_19180</name>
</gene>
<evidence type="ECO:0000313" key="3">
    <source>
        <dbReference type="EMBL" id="NMU86578.1"/>
    </source>
</evidence>
<comment type="caution">
    <text evidence="2">The sequence shown here is derived from an EMBL/GenBank/DDBJ whole genome shotgun (WGS) entry which is preliminary data.</text>
</comment>
<feature type="compositionally biased region" description="Basic and acidic residues" evidence="1">
    <location>
        <begin position="22"/>
        <end position="52"/>
    </location>
</feature>
<dbReference type="Proteomes" id="UP000518904">
    <property type="component" value="Unassembled WGS sequence"/>
</dbReference>
<dbReference type="EMBL" id="JABCLD010001850">
    <property type="protein sequence ID" value="NMU27735.1"/>
    <property type="molecule type" value="Genomic_DNA"/>
</dbReference>
<dbReference type="Proteomes" id="UP000555836">
    <property type="component" value="Unassembled WGS sequence"/>
</dbReference>
<evidence type="ECO:0000313" key="5">
    <source>
        <dbReference type="Proteomes" id="UP000555836"/>
    </source>
</evidence>
<sequence length="300" mass="34353">MPHNFLDRKKKPLSSSGGGYKPLHEEESLRKPQAREETVRERAARQRRERQAELTYTQEDYARWERNRKRRQLEVEAQKAIEELLIFLPALDLETSVHSQAVKEFSEAFDVILKGYNGGNISYETGYDLIHQVKNGFIEGGGALRKVEENRLSRQTEKADNFSQDGSYRRNLVVNDESFNVRFKASCATPECLMRNANIDMEDDAFQDYIEAATQDKRSDVMQVIGVALIANPYLKPLEYVVFGDIAYAGLKDKNLDPLWAYLMGRGAYYRLHLLSVSKRVKDTSENVVSYFSGSVLSSD</sequence>
<dbReference type="RefSeq" id="WP_169608408.1">
    <property type="nucleotide sequence ID" value="NZ_JABCKZ010001015.1"/>
</dbReference>
<evidence type="ECO:0000313" key="2">
    <source>
        <dbReference type="EMBL" id="NMU27735.1"/>
    </source>
</evidence>
<proteinExistence type="predicted"/>
<name>A0A7Y0S7E8_VIBPH</name>
<reference evidence="4 5" key="1">
    <citation type="submission" date="2020-04" db="EMBL/GenBank/DDBJ databases">
        <title>Whole-genome sequencing of Vibrio spp. from China reveals different genetic environments of blaCTX-M-14 among diverse lineages.</title>
        <authorList>
            <person name="Zheng Z."/>
            <person name="Ye L."/>
            <person name="Chen S."/>
        </authorList>
    </citation>
    <scope>NUCLEOTIDE SEQUENCE [LARGE SCALE GENOMIC DNA]</scope>
    <source>
        <strain evidence="3 4">Vb0551</strain>
        <strain evidence="2 5">Vb0574</strain>
    </source>
</reference>
<evidence type="ECO:0000313" key="4">
    <source>
        <dbReference type="Proteomes" id="UP000518904"/>
    </source>
</evidence>
<organism evidence="2 5">
    <name type="scientific">Vibrio parahaemolyticus</name>
    <dbReference type="NCBI Taxonomy" id="670"/>
    <lineage>
        <taxon>Bacteria</taxon>
        <taxon>Pseudomonadati</taxon>
        <taxon>Pseudomonadota</taxon>
        <taxon>Gammaproteobacteria</taxon>
        <taxon>Vibrionales</taxon>
        <taxon>Vibrionaceae</taxon>
        <taxon>Vibrio</taxon>
    </lineage>
</organism>
<dbReference type="AlphaFoldDB" id="A0A7Y0S7E8"/>